<dbReference type="GO" id="GO:0046872">
    <property type="term" value="F:metal ion binding"/>
    <property type="evidence" value="ECO:0007669"/>
    <property type="project" value="UniProtKB-KW"/>
</dbReference>
<evidence type="ECO:0000256" key="5">
    <source>
        <dbReference type="ARBA" id="ARBA00022723"/>
    </source>
</evidence>
<evidence type="ECO:0000256" key="1">
    <source>
        <dbReference type="ARBA" id="ARBA00001946"/>
    </source>
</evidence>
<dbReference type="GO" id="GO:0016779">
    <property type="term" value="F:nucleotidyltransferase activity"/>
    <property type="evidence" value="ECO:0007669"/>
    <property type="project" value="UniProtKB-KW"/>
</dbReference>
<evidence type="ECO:0000256" key="8">
    <source>
        <dbReference type="ARBA" id="ARBA00022842"/>
    </source>
</evidence>
<evidence type="ECO:0000256" key="9">
    <source>
        <dbReference type="ARBA" id="ARBA00031547"/>
    </source>
</evidence>
<dbReference type="HAMAP" id="MF_00692">
    <property type="entry name" value="SelO"/>
    <property type="match status" value="1"/>
</dbReference>
<keyword evidence="8" id="KW-0460">Magnesium</keyword>
<dbReference type="GO" id="GO:0005524">
    <property type="term" value="F:ATP binding"/>
    <property type="evidence" value="ECO:0007669"/>
    <property type="project" value="UniProtKB-KW"/>
</dbReference>
<comment type="cofactor">
    <cofactor evidence="1">
        <name>Mg(2+)</name>
        <dbReference type="ChEBI" id="CHEBI:18420"/>
    </cofactor>
</comment>
<evidence type="ECO:0000256" key="7">
    <source>
        <dbReference type="ARBA" id="ARBA00022840"/>
    </source>
</evidence>
<evidence type="ECO:0000256" key="3">
    <source>
        <dbReference type="ARBA" id="ARBA00022679"/>
    </source>
</evidence>
<keyword evidence="7" id="KW-0067">ATP-binding</keyword>
<dbReference type="PANTHER" id="PTHR12153:SF15">
    <property type="entry name" value="PROTEIN ADENYLYLTRANSFERASE SELO, MITOCHONDRIAL"/>
    <property type="match status" value="1"/>
</dbReference>
<evidence type="ECO:0000256" key="4">
    <source>
        <dbReference type="ARBA" id="ARBA00022695"/>
    </source>
</evidence>
<protein>
    <recommendedName>
        <fullName evidence="9">Selenoprotein O</fullName>
    </recommendedName>
</protein>
<reference evidence="10 11" key="1">
    <citation type="submission" date="2020-08" db="EMBL/GenBank/DDBJ databases">
        <authorList>
            <person name="Hejnol A."/>
        </authorList>
    </citation>
    <scope>NUCLEOTIDE SEQUENCE [LARGE SCALE GENOMIC DNA]</scope>
</reference>
<dbReference type="AlphaFoldDB" id="A0A7I8VG67"/>
<proteinExistence type="inferred from homology"/>
<keyword evidence="6" id="KW-0547">Nucleotide-binding</keyword>
<evidence type="ECO:0000313" key="11">
    <source>
        <dbReference type="Proteomes" id="UP000549394"/>
    </source>
</evidence>
<comment type="caution">
    <text evidence="10">The sequence shown here is derived from an EMBL/GenBank/DDBJ whole genome shotgun (WGS) entry which is preliminary data.</text>
</comment>
<evidence type="ECO:0000256" key="2">
    <source>
        <dbReference type="ARBA" id="ARBA00009747"/>
    </source>
</evidence>
<gene>
    <name evidence="10" type="ORF">DGYR_LOCUS2501</name>
</gene>
<dbReference type="EMBL" id="CAJFCJ010000004">
    <property type="protein sequence ID" value="CAD5113529.1"/>
    <property type="molecule type" value="Genomic_DNA"/>
</dbReference>
<keyword evidence="5" id="KW-0479">Metal-binding</keyword>
<organism evidence="10 11">
    <name type="scientific">Dimorphilus gyrociliatus</name>
    <dbReference type="NCBI Taxonomy" id="2664684"/>
    <lineage>
        <taxon>Eukaryota</taxon>
        <taxon>Metazoa</taxon>
        <taxon>Spiralia</taxon>
        <taxon>Lophotrochozoa</taxon>
        <taxon>Annelida</taxon>
        <taxon>Polychaeta</taxon>
        <taxon>Polychaeta incertae sedis</taxon>
        <taxon>Dinophilidae</taxon>
        <taxon>Dimorphilus</taxon>
    </lineage>
</organism>
<dbReference type="Pfam" id="PF02696">
    <property type="entry name" value="SelO"/>
    <property type="match status" value="1"/>
</dbReference>
<evidence type="ECO:0000313" key="10">
    <source>
        <dbReference type="EMBL" id="CAD5113529.1"/>
    </source>
</evidence>
<comment type="similarity">
    <text evidence="2">Belongs to the SELO family.</text>
</comment>
<keyword evidence="3" id="KW-0808">Transferase</keyword>
<name>A0A7I8VG67_9ANNE</name>
<keyword evidence="11" id="KW-1185">Reference proteome</keyword>
<keyword evidence="4" id="KW-0548">Nucleotidyltransferase</keyword>
<accession>A0A7I8VG67</accession>
<dbReference type="OrthoDB" id="10254721at2759"/>
<sequence length="607" mass="69362">MSTKTWRAIKFKNTALNSLPFDKSKEYRTHRQVKGFCYTKADITRVKDPQLVAVSPNALKTLGLDESCVKDPDFVEYFSGNKLLTGSEIAAHSYCGHQYGFFSGQLGDGATVYVGEIDNNGQTVELQLKGCGRTPFSRAGADGRKVLRSTVREFLASEAMHFLGIPTTRAATCITSGTFVDRDVSYDGNPIKERVSILGRFAPTFLRIGSLQICDPADEETKAHGPSWETPHLIENICNYTIDNFYPQLAGPTIDQRYKEFFNAVLYSSAKLVSQWQSVGFCHGTNNTDNVSLVGVTLDYGPFAFLEEYDPDHICNASDHWALFKFDKQPEMMKWSIQKLANSMSSLFTTENSSIKIDMFDEVYKAEYRKIMFKKLGLFKNESKDDELLESLLKVMYITGADYSKTFRILCEISASSSKDEEVNLIDRILSLCADSTTMKHIYRKKETSSSEAIVRSMWILQTRPDLVDKYVKKAEQATLQLNNRQIVRDVHNIANDSKKQRDLIMWKEWVSNYRERLKSETVSSEERSILMKNINPRFILKNYILQRVIEETEKGNYDDVNTVLELISHPYDDYPHNFCSNKSLGQKYVALYDKGRPRIELKRKIT</sequence>
<dbReference type="Proteomes" id="UP000549394">
    <property type="component" value="Unassembled WGS sequence"/>
</dbReference>
<dbReference type="InterPro" id="IPR003846">
    <property type="entry name" value="SelO"/>
</dbReference>
<evidence type="ECO:0000256" key="6">
    <source>
        <dbReference type="ARBA" id="ARBA00022741"/>
    </source>
</evidence>
<dbReference type="PANTHER" id="PTHR12153">
    <property type="entry name" value="SELENOPROTEIN O"/>
    <property type="match status" value="1"/>
</dbReference>